<dbReference type="RefSeq" id="WP_130487484.1">
    <property type="nucleotide sequence ID" value="NZ_SGWZ01000004.1"/>
</dbReference>
<sequence>MNEREKKYSLIIPHYKDIVRLRRLLVSLPKRNDLQIIVVDDFSVNILDLKKLENEFDNLEIYQLPSNQGAGAARNFGLAQAIGKYLLFADADDEFLTGAFDIFDSKLIVEGDVFYFLSKAIQEISGLHSIRADYFNQLCIEYLEDETENKLLNLKLGHCVPWSKVYLRDFIVSTKIIFDETFVANDVYFNVINALLAKRIFVFNDYVYKVYRLSDSLSSTSSASRLITRVSVLAKVARKRKELGIVEKMYGSGYLLDAAKFGFPTFCKIFLIILRSDLHFGLMRFFEPTRWIKYLKNRSTLSAEKK</sequence>
<dbReference type="PANTHER" id="PTHR22916:SF3">
    <property type="entry name" value="UDP-GLCNAC:BETAGAL BETA-1,3-N-ACETYLGLUCOSAMINYLTRANSFERASE-LIKE PROTEIN 1"/>
    <property type="match status" value="1"/>
</dbReference>
<evidence type="ECO:0000259" key="1">
    <source>
        <dbReference type="Pfam" id="PF00535"/>
    </source>
</evidence>
<evidence type="ECO:0000313" key="3">
    <source>
        <dbReference type="Proteomes" id="UP000292039"/>
    </source>
</evidence>
<proteinExistence type="predicted"/>
<protein>
    <submittedName>
        <fullName evidence="2">Glycosyltransferase involved in cell wall biosynthesis</fullName>
    </submittedName>
</protein>
<dbReference type="PANTHER" id="PTHR22916">
    <property type="entry name" value="GLYCOSYLTRANSFERASE"/>
    <property type="match status" value="1"/>
</dbReference>
<keyword evidence="2" id="KW-0808">Transferase</keyword>
<dbReference type="Proteomes" id="UP000292039">
    <property type="component" value="Unassembled WGS sequence"/>
</dbReference>
<evidence type="ECO:0000313" key="2">
    <source>
        <dbReference type="EMBL" id="RZS67482.1"/>
    </source>
</evidence>
<dbReference type="Gene3D" id="3.90.550.10">
    <property type="entry name" value="Spore Coat Polysaccharide Biosynthesis Protein SpsA, Chain A"/>
    <property type="match status" value="1"/>
</dbReference>
<dbReference type="GO" id="GO:0016758">
    <property type="term" value="F:hexosyltransferase activity"/>
    <property type="evidence" value="ECO:0007669"/>
    <property type="project" value="UniProtKB-ARBA"/>
</dbReference>
<dbReference type="CDD" id="cd00761">
    <property type="entry name" value="Glyco_tranf_GTA_type"/>
    <property type="match status" value="1"/>
</dbReference>
<gene>
    <name evidence="2" type="ORF">EV679_2703</name>
</gene>
<reference evidence="2 3" key="1">
    <citation type="submission" date="2019-02" db="EMBL/GenBank/DDBJ databases">
        <title>Genomic Encyclopedia of Type Strains, Phase IV (KMG-IV): sequencing the most valuable type-strain genomes for metagenomic binning, comparative biology and taxonomic classification.</title>
        <authorList>
            <person name="Goeker M."/>
        </authorList>
    </citation>
    <scope>NUCLEOTIDE SEQUENCE [LARGE SCALE GENOMIC DNA]</scope>
    <source>
        <strain evidence="2 3">DSM 16618</strain>
    </source>
</reference>
<feature type="domain" description="Glycosyltransferase 2-like" evidence="1">
    <location>
        <begin position="9"/>
        <end position="168"/>
    </location>
</feature>
<accession>A0A4Q7ML37</accession>
<name>A0A4Q7ML37_9BURK</name>
<dbReference type="Pfam" id="PF00535">
    <property type="entry name" value="Glycos_transf_2"/>
    <property type="match status" value="1"/>
</dbReference>
<dbReference type="AlphaFoldDB" id="A0A4Q7ML37"/>
<comment type="caution">
    <text evidence="2">The sequence shown here is derived from an EMBL/GenBank/DDBJ whole genome shotgun (WGS) entry which is preliminary data.</text>
</comment>
<dbReference type="InterPro" id="IPR029044">
    <property type="entry name" value="Nucleotide-diphossugar_trans"/>
</dbReference>
<dbReference type="InterPro" id="IPR001173">
    <property type="entry name" value="Glyco_trans_2-like"/>
</dbReference>
<dbReference type="SUPFAM" id="SSF53448">
    <property type="entry name" value="Nucleotide-diphospho-sugar transferases"/>
    <property type="match status" value="1"/>
</dbReference>
<organism evidence="2 3">
    <name type="scientific">Kerstersia gyiorum</name>
    <dbReference type="NCBI Taxonomy" id="206506"/>
    <lineage>
        <taxon>Bacteria</taxon>
        <taxon>Pseudomonadati</taxon>
        <taxon>Pseudomonadota</taxon>
        <taxon>Betaproteobacteria</taxon>
        <taxon>Burkholderiales</taxon>
        <taxon>Alcaligenaceae</taxon>
        <taxon>Kerstersia</taxon>
    </lineage>
</organism>
<dbReference type="EMBL" id="SGWZ01000004">
    <property type="protein sequence ID" value="RZS67482.1"/>
    <property type="molecule type" value="Genomic_DNA"/>
</dbReference>